<comment type="caution">
    <text evidence="2">The sequence shown here is derived from an EMBL/GenBank/DDBJ whole genome shotgun (WGS) entry which is preliminary data.</text>
</comment>
<dbReference type="SUPFAM" id="SSF47413">
    <property type="entry name" value="lambda repressor-like DNA-binding domains"/>
    <property type="match status" value="1"/>
</dbReference>
<dbReference type="EMBL" id="DWWO01000102">
    <property type="protein sequence ID" value="HJC34563.1"/>
    <property type="molecule type" value="Genomic_DNA"/>
</dbReference>
<dbReference type="Proteomes" id="UP000823890">
    <property type="component" value="Unassembled WGS sequence"/>
</dbReference>
<evidence type="ECO:0000313" key="3">
    <source>
        <dbReference type="Proteomes" id="UP000823890"/>
    </source>
</evidence>
<feature type="domain" description="HTH cro/C1-type" evidence="1">
    <location>
        <begin position="36"/>
        <end position="88"/>
    </location>
</feature>
<dbReference type="CDD" id="cd00093">
    <property type="entry name" value="HTH_XRE"/>
    <property type="match status" value="1"/>
</dbReference>
<accession>A0A9D2NPX9</accession>
<dbReference type="Gene3D" id="1.10.260.40">
    <property type="entry name" value="lambda repressor-like DNA-binding domains"/>
    <property type="match status" value="1"/>
</dbReference>
<gene>
    <name evidence="2" type="ORF">H9758_08220</name>
</gene>
<dbReference type="SMART" id="SM00530">
    <property type="entry name" value="HTH_XRE"/>
    <property type="match status" value="1"/>
</dbReference>
<name>A0A9D2NPX9_9FIRM</name>
<dbReference type="InterPro" id="IPR010982">
    <property type="entry name" value="Lambda_DNA-bd_dom_sf"/>
</dbReference>
<dbReference type="AlphaFoldDB" id="A0A9D2NPX9"/>
<proteinExistence type="predicted"/>
<evidence type="ECO:0000259" key="1">
    <source>
        <dbReference type="PROSITE" id="PS50943"/>
    </source>
</evidence>
<dbReference type="PROSITE" id="PS50943">
    <property type="entry name" value="HTH_CROC1"/>
    <property type="match status" value="1"/>
</dbReference>
<evidence type="ECO:0000313" key="2">
    <source>
        <dbReference type="EMBL" id="HJC34563.1"/>
    </source>
</evidence>
<reference evidence="2" key="1">
    <citation type="journal article" date="2021" name="PeerJ">
        <title>Extensive microbial diversity within the chicken gut microbiome revealed by metagenomics and culture.</title>
        <authorList>
            <person name="Gilroy R."/>
            <person name="Ravi A."/>
            <person name="Getino M."/>
            <person name="Pursley I."/>
            <person name="Horton D.L."/>
            <person name="Alikhan N.F."/>
            <person name="Baker D."/>
            <person name="Gharbi K."/>
            <person name="Hall N."/>
            <person name="Watson M."/>
            <person name="Adriaenssens E.M."/>
            <person name="Foster-Nyarko E."/>
            <person name="Jarju S."/>
            <person name="Secka A."/>
            <person name="Antonio M."/>
            <person name="Oren A."/>
            <person name="Chaudhuri R.R."/>
            <person name="La Ragione R."/>
            <person name="Hildebrand F."/>
            <person name="Pallen M.J."/>
        </authorList>
    </citation>
    <scope>NUCLEOTIDE SEQUENCE</scope>
    <source>
        <strain evidence="2">ChiW19-954</strain>
    </source>
</reference>
<sequence length="91" mass="10590">MKKRMDYIYSDGEQKILIESQQKDTRKSVIDQYISYRKKLGMTQAELARRSGVPRTNITRFEGGSYNPSLEMMVRIAAALEMKLQIELVEN</sequence>
<dbReference type="GO" id="GO:0003677">
    <property type="term" value="F:DNA binding"/>
    <property type="evidence" value="ECO:0007669"/>
    <property type="project" value="InterPro"/>
</dbReference>
<reference evidence="2" key="2">
    <citation type="submission" date="2021-04" db="EMBL/GenBank/DDBJ databases">
        <authorList>
            <person name="Gilroy R."/>
        </authorList>
    </citation>
    <scope>NUCLEOTIDE SEQUENCE</scope>
    <source>
        <strain evidence="2">ChiW19-954</strain>
    </source>
</reference>
<dbReference type="Pfam" id="PF01381">
    <property type="entry name" value="HTH_3"/>
    <property type="match status" value="1"/>
</dbReference>
<organism evidence="2 3">
    <name type="scientific">Candidatus Mediterraneibacter faecipullorum</name>
    <dbReference type="NCBI Taxonomy" id="2838670"/>
    <lineage>
        <taxon>Bacteria</taxon>
        <taxon>Bacillati</taxon>
        <taxon>Bacillota</taxon>
        <taxon>Clostridia</taxon>
        <taxon>Lachnospirales</taxon>
        <taxon>Lachnospiraceae</taxon>
        <taxon>Mediterraneibacter</taxon>
    </lineage>
</organism>
<dbReference type="InterPro" id="IPR001387">
    <property type="entry name" value="Cro/C1-type_HTH"/>
</dbReference>
<protein>
    <submittedName>
        <fullName evidence="2">Helix-turn-helix transcriptional regulator</fullName>
    </submittedName>
</protein>